<organism evidence="2 3">
    <name type="scientific">Aquibaculum arenosum</name>
    <dbReference type="NCBI Taxonomy" id="3032591"/>
    <lineage>
        <taxon>Bacteria</taxon>
        <taxon>Pseudomonadati</taxon>
        <taxon>Pseudomonadota</taxon>
        <taxon>Alphaproteobacteria</taxon>
        <taxon>Rhodospirillales</taxon>
        <taxon>Rhodovibrionaceae</taxon>
        <taxon>Aquibaculum</taxon>
    </lineage>
</organism>
<evidence type="ECO:0000313" key="2">
    <source>
        <dbReference type="EMBL" id="MDF2095780.1"/>
    </source>
</evidence>
<name>A0ABT5YLG3_9PROT</name>
<evidence type="ECO:0000256" key="1">
    <source>
        <dbReference type="SAM" id="SignalP"/>
    </source>
</evidence>
<dbReference type="RefSeq" id="WP_275821528.1">
    <property type="nucleotide sequence ID" value="NZ_JARHUD010000004.1"/>
</dbReference>
<comment type="caution">
    <text evidence="2">The sequence shown here is derived from an EMBL/GenBank/DDBJ whole genome shotgun (WGS) entry which is preliminary data.</text>
</comment>
<dbReference type="PROSITE" id="PS51318">
    <property type="entry name" value="TAT"/>
    <property type="match status" value="1"/>
</dbReference>
<reference evidence="2 3" key="1">
    <citation type="submission" date="2023-03" db="EMBL/GenBank/DDBJ databases">
        <title>Fodinicurvata sp. CAU 1616 isolated from sea sendiment.</title>
        <authorList>
            <person name="Kim W."/>
        </authorList>
    </citation>
    <scope>NUCLEOTIDE SEQUENCE [LARGE SCALE GENOMIC DNA]</scope>
    <source>
        <strain evidence="2 3">CAU 1616</strain>
    </source>
</reference>
<feature type="chain" id="PRO_5047020059" evidence="1">
    <location>
        <begin position="23"/>
        <end position="165"/>
    </location>
</feature>
<keyword evidence="3" id="KW-1185">Reference proteome</keyword>
<sequence length="165" mass="17027">MNVTRRSLLAALAALPASRALAGPLGSGREDAAFAEVIRAVGGLSAIPDILVEGCAAAFRKHYGDEAMPALLQAVAGQPLDALGPPSTAQNGLSDDDLEDQLRWIAAFLYTGEITTAAGATRVAWYPWALAWSGLGFATAPGLCGMPFGHWQDAPANTQANKGPV</sequence>
<proteinExistence type="predicted"/>
<accession>A0ABT5YLG3</accession>
<feature type="signal peptide" evidence="1">
    <location>
        <begin position="1"/>
        <end position="22"/>
    </location>
</feature>
<dbReference type="EMBL" id="JARHUD010000004">
    <property type="protein sequence ID" value="MDF2095780.1"/>
    <property type="molecule type" value="Genomic_DNA"/>
</dbReference>
<dbReference type="InterPro" id="IPR006311">
    <property type="entry name" value="TAT_signal"/>
</dbReference>
<gene>
    <name evidence="2" type="ORF">P2G67_07305</name>
</gene>
<dbReference type="Proteomes" id="UP001215503">
    <property type="component" value="Unassembled WGS sequence"/>
</dbReference>
<evidence type="ECO:0000313" key="3">
    <source>
        <dbReference type="Proteomes" id="UP001215503"/>
    </source>
</evidence>
<keyword evidence="1" id="KW-0732">Signal</keyword>
<protein>
    <submittedName>
        <fullName evidence="2">Uncharacterized protein</fullName>
    </submittedName>
</protein>